<dbReference type="Proteomes" id="UP000294947">
    <property type="component" value="Unassembled WGS sequence"/>
</dbReference>
<dbReference type="AlphaFoldDB" id="A0A4R4Y6A0"/>
<accession>A0A4R4Y6A0</accession>
<organism evidence="1 2">
    <name type="scientific">Saccharopolyspora elongata</name>
    <dbReference type="NCBI Taxonomy" id="2530387"/>
    <lineage>
        <taxon>Bacteria</taxon>
        <taxon>Bacillati</taxon>
        <taxon>Actinomycetota</taxon>
        <taxon>Actinomycetes</taxon>
        <taxon>Pseudonocardiales</taxon>
        <taxon>Pseudonocardiaceae</taxon>
        <taxon>Saccharopolyspora</taxon>
    </lineage>
</organism>
<keyword evidence="2" id="KW-1185">Reference proteome</keyword>
<name>A0A4R4Y6A0_9PSEU</name>
<sequence length="128" mass="13966">MTIPAHTPPELGALPAWLHLHIRAIEDSKRAGFMFLYLPSLANLSTLQGIFKAHGAMDIYSATSTSDAVAARFRLEDLETDRPRPLWHAHGSVTDVVRELMQLPPHGSKGAPSLALPLPGDLWVPPFA</sequence>
<protein>
    <submittedName>
        <fullName evidence="1">Uncharacterized protein</fullName>
    </submittedName>
</protein>
<proteinExistence type="predicted"/>
<dbReference type="OrthoDB" id="3634287at2"/>
<evidence type="ECO:0000313" key="2">
    <source>
        <dbReference type="Proteomes" id="UP000294947"/>
    </source>
</evidence>
<evidence type="ECO:0000313" key="1">
    <source>
        <dbReference type="EMBL" id="TDD39855.1"/>
    </source>
</evidence>
<gene>
    <name evidence="1" type="ORF">E1288_36165</name>
</gene>
<reference evidence="1 2" key="1">
    <citation type="submission" date="2019-03" db="EMBL/GenBank/DDBJ databases">
        <title>Draft genome sequences of novel Actinobacteria.</title>
        <authorList>
            <person name="Sahin N."/>
            <person name="Ay H."/>
            <person name="Saygin H."/>
        </authorList>
    </citation>
    <scope>NUCLEOTIDE SEQUENCE [LARGE SCALE GENOMIC DNA]</scope>
    <source>
        <strain evidence="1 2">7K502</strain>
    </source>
</reference>
<comment type="caution">
    <text evidence="1">The sequence shown here is derived from an EMBL/GenBank/DDBJ whole genome shotgun (WGS) entry which is preliminary data.</text>
</comment>
<dbReference type="EMBL" id="SMKW01000073">
    <property type="protein sequence ID" value="TDD39855.1"/>
    <property type="molecule type" value="Genomic_DNA"/>
</dbReference>
<dbReference type="RefSeq" id="WP_132493191.1">
    <property type="nucleotide sequence ID" value="NZ_SMKW01000073.1"/>
</dbReference>